<evidence type="ECO:0000313" key="2">
    <source>
        <dbReference type="EMBL" id="MUH73345.1"/>
    </source>
</evidence>
<evidence type="ECO:0000313" key="3">
    <source>
        <dbReference type="Proteomes" id="UP000439994"/>
    </source>
</evidence>
<feature type="transmembrane region" description="Helical" evidence="1">
    <location>
        <begin position="75"/>
        <end position="94"/>
    </location>
</feature>
<evidence type="ECO:0000256" key="1">
    <source>
        <dbReference type="SAM" id="Phobius"/>
    </source>
</evidence>
<feature type="transmembrane region" description="Helical" evidence="1">
    <location>
        <begin position="126"/>
        <end position="151"/>
    </location>
</feature>
<dbReference type="Proteomes" id="UP000439994">
    <property type="component" value="Unassembled WGS sequence"/>
</dbReference>
<protein>
    <submittedName>
        <fullName evidence="2">Uncharacterized protein</fullName>
    </submittedName>
</protein>
<reference evidence="2 3" key="1">
    <citation type="submission" date="2019-11" db="EMBL/GenBank/DDBJ databases">
        <title>P. haliotis isolates from Z. marina roots.</title>
        <authorList>
            <person name="Cohen M."/>
            <person name="Jospin G."/>
            <person name="Eisen J.A."/>
            <person name="Coil D.A."/>
        </authorList>
    </citation>
    <scope>NUCLEOTIDE SEQUENCE [LARGE SCALE GENOMIC DNA]</scope>
    <source>
        <strain evidence="2 3">UCD-MCMsp1aY</strain>
    </source>
</reference>
<organism evidence="2 3">
    <name type="scientific">Psychrosphaera haliotis</name>
    <dbReference type="NCBI Taxonomy" id="555083"/>
    <lineage>
        <taxon>Bacteria</taxon>
        <taxon>Pseudomonadati</taxon>
        <taxon>Pseudomonadota</taxon>
        <taxon>Gammaproteobacteria</taxon>
        <taxon>Alteromonadales</taxon>
        <taxon>Pseudoalteromonadaceae</taxon>
        <taxon>Psychrosphaera</taxon>
    </lineage>
</organism>
<keyword evidence="1" id="KW-0812">Transmembrane</keyword>
<keyword evidence="1" id="KW-0472">Membrane</keyword>
<dbReference type="EMBL" id="WOCD01000005">
    <property type="protein sequence ID" value="MUH73345.1"/>
    <property type="molecule type" value="Genomic_DNA"/>
</dbReference>
<gene>
    <name evidence="2" type="ORF">GNP35_13130</name>
</gene>
<name>A0A6N8F9Q9_9GAMM</name>
<proteinExistence type="predicted"/>
<feature type="transmembrane region" description="Helical" evidence="1">
    <location>
        <begin position="45"/>
        <end position="63"/>
    </location>
</feature>
<dbReference type="RefSeq" id="WP_155696551.1">
    <property type="nucleotide sequence ID" value="NZ_WOCD01000005.1"/>
</dbReference>
<sequence>MNQQQNAWDDLIQNWNANDDGLSNALPSDQDLIEQINKQNLNDKVATILSLIASVALSSYIIFEMYAGLPSVADTVLYSVFLALSISVGLFTVFSTRRSNQTSANTTHHHILTLINQSKGNLKAIAFSRFICVIALVMSTLLVALIVFVAFSKTLEIKHYLVGGVALSCSVLFVGIFIWLKKQKALLESHIERLSSHLPK</sequence>
<keyword evidence="1" id="KW-1133">Transmembrane helix</keyword>
<feature type="transmembrane region" description="Helical" evidence="1">
    <location>
        <begin position="157"/>
        <end position="180"/>
    </location>
</feature>
<comment type="caution">
    <text evidence="2">The sequence shown here is derived from an EMBL/GenBank/DDBJ whole genome shotgun (WGS) entry which is preliminary data.</text>
</comment>
<keyword evidence="3" id="KW-1185">Reference proteome</keyword>
<dbReference type="AlphaFoldDB" id="A0A6N8F9Q9"/>
<accession>A0A6N8F9Q9</accession>